<dbReference type="FunFam" id="3.40.50.1460:FF:000001">
    <property type="entry name" value="Caspase-3 preproprotein"/>
    <property type="match status" value="1"/>
</dbReference>
<name>A0AAY4B4R1_9TELE</name>
<evidence type="ECO:0000256" key="1">
    <source>
        <dbReference type="ARBA" id="ARBA00004496"/>
    </source>
</evidence>
<comment type="similarity">
    <text evidence="2 15">Belongs to the peptidase C14A family.</text>
</comment>
<dbReference type="InterPro" id="IPR001309">
    <property type="entry name" value="Pept_C14_p20"/>
</dbReference>
<dbReference type="GO" id="GO:0004197">
    <property type="term" value="F:cysteine-type endopeptidase activity"/>
    <property type="evidence" value="ECO:0007669"/>
    <property type="project" value="InterPro"/>
</dbReference>
<accession>A0AAY4B4R1</accession>
<evidence type="ECO:0000256" key="16">
    <source>
        <dbReference type="SAM" id="MobiDB-lite"/>
    </source>
</evidence>
<evidence type="ECO:0000313" key="20">
    <source>
        <dbReference type="Proteomes" id="UP000694580"/>
    </source>
</evidence>
<dbReference type="PRINTS" id="PR00376">
    <property type="entry name" value="IL1BCENZYME"/>
</dbReference>
<dbReference type="SUPFAM" id="SSF52129">
    <property type="entry name" value="Caspase-like"/>
    <property type="match status" value="1"/>
</dbReference>
<dbReference type="GO" id="GO:0051604">
    <property type="term" value="P:protein maturation"/>
    <property type="evidence" value="ECO:0007669"/>
    <property type="project" value="UniProtKB-ARBA"/>
</dbReference>
<dbReference type="SMART" id="SM00115">
    <property type="entry name" value="CASc"/>
    <property type="match status" value="1"/>
</dbReference>
<dbReference type="AlphaFoldDB" id="A0AAY4B4R1"/>
<reference evidence="19" key="3">
    <citation type="submission" date="2025-09" db="UniProtKB">
        <authorList>
            <consortium name="Ensembl"/>
        </authorList>
    </citation>
    <scope>IDENTIFICATION</scope>
</reference>
<dbReference type="PANTHER" id="PTHR10454">
    <property type="entry name" value="CASPASE"/>
    <property type="match status" value="1"/>
</dbReference>
<evidence type="ECO:0000256" key="8">
    <source>
        <dbReference type="ARBA" id="ARBA00022807"/>
    </source>
</evidence>
<dbReference type="InterPro" id="IPR002138">
    <property type="entry name" value="Pept_C14_p10"/>
</dbReference>
<evidence type="ECO:0000313" key="19">
    <source>
        <dbReference type="Ensembl" id="ENSDCDP00010015989.1"/>
    </source>
</evidence>
<keyword evidence="9" id="KW-0832">Ubl conjugation</keyword>
<feature type="region of interest" description="Disordered" evidence="16">
    <location>
        <begin position="55"/>
        <end position="109"/>
    </location>
</feature>
<dbReference type="GO" id="GO:0030182">
    <property type="term" value="P:neuron differentiation"/>
    <property type="evidence" value="ECO:0007669"/>
    <property type="project" value="TreeGrafter"/>
</dbReference>
<keyword evidence="4" id="KW-0597">Phosphoprotein</keyword>
<dbReference type="Gene3D" id="3.40.50.1460">
    <property type="match status" value="1"/>
</dbReference>
<dbReference type="GeneTree" id="ENSGT00940000153232"/>
<dbReference type="InterPro" id="IPR029030">
    <property type="entry name" value="Caspase-like_dom_sf"/>
</dbReference>
<dbReference type="PROSITE" id="PS50207">
    <property type="entry name" value="CASPASE_P10"/>
    <property type="match status" value="1"/>
</dbReference>
<keyword evidence="5" id="KW-0645">Protease</keyword>
<feature type="domain" description="Caspase family p20" evidence="18">
    <location>
        <begin position="118"/>
        <end position="243"/>
    </location>
</feature>
<evidence type="ECO:0000256" key="3">
    <source>
        <dbReference type="ARBA" id="ARBA00022490"/>
    </source>
</evidence>
<comment type="catalytic activity">
    <reaction evidence="12">
        <text>Strict requirement for an Asp residue at positions P1 and P4. It has a preferred cleavage sequence of Asp-Xaa-Xaa-Asp-|- with a hydrophobic amino-acid residue at P2 and a hydrophilic amino-acid residue at P3, although Val or Ala are also accepted at this position.</text>
        <dbReference type="EC" id="3.4.22.56"/>
    </reaction>
</comment>
<dbReference type="PROSITE" id="PS50208">
    <property type="entry name" value="CASPASE_P20"/>
    <property type="match status" value="1"/>
</dbReference>
<sequence>MAKRVLRGRCFAYTAKVVINKQIPQVNSLFHRPIKRHSTQHRHVKKLRPVCGAWRGGASSAGPAQRLKGRAGPRSPHELAVRTRGKMSPKKPPVVSGTSQVDAKASPGSHRYNVNYPSLGQCIIINNKNFERHTGMGERNGTDLDAESAMKTFTALGYKVRPPRNDLTVQKIRELFKSVSKEDHSQSASFVCVLLSHGEEGVIYGTDGVVELKELTRYFRGDQCRSLVGKPKLFFIQACRGTGLDCGTETESCIETDSVSDHSSTERIPVEADFLYAYSTAPGYYSWRNVATGSWFVQSLCSLLLAHSGHLEIMQILTRVNHKVALEFQSNSNLPGFNRMKQMPCIVSMLTKEFYFS</sequence>
<dbReference type="GO" id="GO:0030218">
    <property type="term" value="P:erythrocyte differentiation"/>
    <property type="evidence" value="ECO:0007669"/>
    <property type="project" value="TreeGrafter"/>
</dbReference>
<dbReference type="InterPro" id="IPR011600">
    <property type="entry name" value="Pept_C14_caspase"/>
</dbReference>
<evidence type="ECO:0000256" key="2">
    <source>
        <dbReference type="ARBA" id="ARBA00010134"/>
    </source>
</evidence>
<evidence type="ECO:0000256" key="13">
    <source>
        <dbReference type="ARBA" id="ARBA00038900"/>
    </source>
</evidence>
<dbReference type="Gene3D" id="3.30.70.1470">
    <property type="entry name" value="Caspase-like"/>
    <property type="match status" value="1"/>
</dbReference>
<evidence type="ECO:0000256" key="5">
    <source>
        <dbReference type="ARBA" id="ARBA00022670"/>
    </source>
</evidence>
<feature type="domain" description="Caspase family p10" evidence="17">
    <location>
        <begin position="264"/>
        <end position="357"/>
    </location>
</feature>
<keyword evidence="7" id="KW-0378">Hydrolase</keyword>
<evidence type="ECO:0000256" key="15">
    <source>
        <dbReference type="RuleBase" id="RU003971"/>
    </source>
</evidence>
<keyword evidence="11" id="KW-0865">Zymogen</keyword>
<dbReference type="Proteomes" id="UP000694580">
    <property type="component" value="Chromosome 18"/>
</dbReference>
<dbReference type="GO" id="GO:0030216">
    <property type="term" value="P:keratinocyte differentiation"/>
    <property type="evidence" value="ECO:0007669"/>
    <property type="project" value="TreeGrafter"/>
</dbReference>
<dbReference type="GO" id="GO:0006508">
    <property type="term" value="P:proteolysis"/>
    <property type="evidence" value="ECO:0007669"/>
    <property type="project" value="UniProtKB-KW"/>
</dbReference>
<dbReference type="GO" id="GO:0031264">
    <property type="term" value="C:death-inducing signaling complex"/>
    <property type="evidence" value="ECO:0007669"/>
    <property type="project" value="TreeGrafter"/>
</dbReference>
<keyword evidence="10" id="KW-0007">Acetylation</keyword>
<organism evidence="19 20">
    <name type="scientific">Denticeps clupeoides</name>
    <name type="common">denticle herring</name>
    <dbReference type="NCBI Taxonomy" id="299321"/>
    <lineage>
        <taxon>Eukaryota</taxon>
        <taxon>Metazoa</taxon>
        <taxon>Chordata</taxon>
        <taxon>Craniata</taxon>
        <taxon>Vertebrata</taxon>
        <taxon>Euteleostomi</taxon>
        <taxon>Actinopterygii</taxon>
        <taxon>Neopterygii</taxon>
        <taxon>Teleostei</taxon>
        <taxon>Clupei</taxon>
        <taxon>Clupeiformes</taxon>
        <taxon>Denticipitoidei</taxon>
        <taxon>Denticipitidae</taxon>
        <taxon>Denticeps</taxon>
    </lineage>
</organism>
<dbReference type="PROSITE" id="PS01121">
    <property type="entry name" value="CASPASE_HIS"/>
    <property type="match status" value="1"/>
</dbReference>
<comment type="subcellular location">
    <subcellularLocation>
        <location evidence="1">Cytoplasm</location>
    </subcellularLocation>
</comment>
<dbReference type="EC" id="3.4.22.56" evidence="13"/>
<evidence type="ECO:0000256" key="6">
    <source>
        <dbReference type="ARBA" id="ARBA00022703"/>
    </source>
</evidence>
<evidence type="ECO:0000259" key="18">
    <source>
        <dbReference type="PROSITE" id="PS50208"/>
    </source>
</evidence>
<dbReference type="InterPro" id="IPR015917">
    <property type="entry name" value="Pept_C14A"/>
</dbReference>
<proteinExistence type="inferred from homology"/>
<evidence type="ECO:0000256" key="12">
    <source>
        <dbReference type="ARBA" id="ARBA00036189"/>
    </source>
</evidence>
<dbReference type="Ensembl" id="ENSDCDT00010016958.1">
    <property type="protein sequence ID" value="ENSDCDP00010015989.1"/>
    <property type="gene ID" value="ENSDCDG00010006934.1"/>
</dbReference>
<keyword evidence="20" id="KW-1185">Reference proteome</keyword>
<evidence type="ECO:0000256" key="7">
    <source>
        <dbReference type="ARBA" id="ARBA00022801"/>
    </source>
</evidence>
<dbReference type="InterPro" id="IPR033139">
    <property type="entry name" value="Caspase_cys_AS"/>
</dbReference>
<dbReference type="InterPro" id="IPR002398">
    <property type="entry name" value="Pept_C14"/>
</dbReference>
<keyword evidence="6" id="KW-0053">Apoptosis</keyword>
<reference evidence="19 20" key="1">
    <citation type="submission" date="2020-06" db="EMBL/GenBank/DDBJ databases">
        <authorList>
            <consortium name="Wellcome Sanger Institute Data Sharing"/>
        </authorList>
    </citation>
    <scope>NUCLEOTIDE SEQUENCE [LARGE SCALE GENOMIC DNA]</scope>
</reference>
<dbReference type="Pfam" id="PF00656">
    <property type="entry name" value="Peptidase_C14"/>
    <property type="match status" value="1"/>
</dbReference>
<evidence type="ECO:0000256" key="11">
    <source>
        <dbReference type="ARBA" id="ARBA00023145"/>
    </source>
</evidence>
<dbReference type="PANTHER" id="PTHR10454:SF198">
    <property type="entry name" value="CASPASE-3"/>
    <property type="match status" value="1"/>
</dbReference>
<evidence type="ECO:0000256" key="10">
    <source>
        <dbReference type="ARBA" id="ARBA00022990"/>
    </source>
</evidence>
<dbReference type="GO" id="GO:0005737">
    <property type="term" value="C:cytoplasm"/>
    <property type="evidence" value="ECO:0007669"/>
    <property type="project" value="UniProtKB-SubCell"/>
</dbReference>
<keyword evidence="8" id="KW-0788">Thiol protease</keyword>
<dbReference type="FunFam" id="3.30.70.1470:FF:000002">
    <property type="entry name" value="Caspase-3"/>
    <property type="match status" value="1"/>
</dbReference>
<dbReference type="GO" id="GO:0097194">
    <property type="term" value="P:execution phase of apoptosis"/>
    <property type="evidence" value="ECO:0007669"/>
    <property type="project" value="UniProtKB-ARBA"/>
</dbReference>
<evidence type="ECO:0000256" key="9">
    <source>
        <dbReference type="ARBA" id="ARBA00022843"/>
    </source>
</evidence>
<dbReference type="CDD" id="cd00032">
    <property type="entry name" value="CASc"/>
    <property type="match status" value="1"/>
</dbReference>
<evidence type="ECO:0000256" key="14">
    <source>
        <dbReference type="ARBA" id="ARBA00039708"/>
    </source>
</evidence>
<keyword evidence="3" id="KW-0963">Cytoplasm</keyword>
<dbReference type="GO" id="GO:0043525">
    <property type="term" value="P:positive regulation of neuron apoptotic process"/>
    <property type="evidence" value="ECO:0007669"/>
    <property type="project" value="TreeGrafter"/>
</dbReference>
<reference evidence="19" key="2">
    <citation type="submission" date="2025-08" db="UniProtKB">
        <authorList>
            <consortium name="Ensembl"/>
        </authorList>
    </citation>
    <scope>IDENTIFICATION</scope>
</reference>
<evidence type="ECO:0000256" key="4">
    <source>
        <dbReference type="ARBA" id="ARBA00022553"/>
    </source>
</evidence>
<dbReference type="InterPro" id="IPR016129">
    <property type="entry name" value="Caspase_his_AS"/>
</dbReference>
<evidence type="ECO:0000259" key="17">
    <source>
        <dbReference type="PROSITE" id="PS50207"/>
    </source>
</evidence>
<dbReference type="PROSITE" id="PS01122">
    <property type="entry name" value="CASPASE_CYS"/>
    <property type="match status" value="1"/>
</dbReference>
<protein>
    <recommendedName>
        <fullName evidence="14">Caspase-3</fullName>
        <ecNumber evidence="13">3.4.22.56</ecNumber>
    </recommendedName>
</protein>
<gene>
    <name evidence="19" type="primary">LOC114767852</name>
</gene>